<dbReference type="EMBL" id="CAKOFQ010007537">
    <property type="protein sequence ID" value="CAH2003306.1"/>
    <property type="molecule type" value="Genomic_DNA"/>
</dbReference>
<feature type="region of interest" description="Disordered" evidence="1">
    <location>
        <begin position="1"/>
        <end position="23"/>
    </location>
</feature>
<comment type="caution">
    <text evidence="2">The sequence shown here is derived from an EMBL/GenBank/DDBJ whole genome shotgun (WGS) entry which is preliminary data.</text>
</comment>
<evidence type="ECO:0000313" key="2">
    <source>
        <dbReference type="EMBL" id="CAH2003306.1"/>
    </source>
</evidence>
<protein>
    <submittedName>
        <fullName evidence="2">Uncharacterized protein</fullName>
    </submittedName>
</protein>
<accession>A0A9P0M0X0</accession>
<dbReference type="AlphaFoldDB" id="A0A9P0M0X0"/>
<keyword evidence="3" id="KW-1185">Reference proteome</keyword>
<feature type="compositionally biased region" description="Polar residues" evidence="1">
    <location>
        <begin position="7"/>
        <end position="23"/>
    </location>
</feature>
<organism evidence="2 3">
    <name type="scientific">Acanthoscelides obtectus</name>
    <name type="common">Bean weevil</name>
    <name type="synonym">Bruchus obtectus</name>
    <dbReference type="NCBI Taxonomy" id="200917"/>
    <lineage>
        <taxon>Eukaryota</taxon>
        <taxon>Metazoa</taxon>
        <taxon>Ecdysozoa</taxon>
        <taxon>Arthropoda</taxon>
        <taxon>Hexapoda</taxon>
        <taxon>Insecta</taxon>
        <taxon>Pterygota</taxon>
        <taxon>Neoptera</taxon>
        <taxon>Endopterygota</taxon>
        <taxon>Coleoptera</taxon>
        <taxon>Polyphaga</taxon>
        <taxon>Cucujiformia</taxon>
        <taxon>Chrysomeloidea</taxon>
        <taxon>Chrysomelidae</taxon>
        <taxon>Bruchinae</taxon>
        <taxon>Bruchini</taxon>
        <taxon>Acanthoscelides</taxon>
    </lineage>
</organism>
<dbReference type="Proteomes" id="UP001152888">
    <property type="component" value="Unassembled WGS sequence"/>
</dbReference>
<reference evidence="2" key="1">
    <citation type="submission" date="2022-03" db="EMBL/GenBank/DDBJ databases">
        <authorList>
            <person name="Sayadi A."/>
        </authorList>
    </citation>
    <scope>NUCLEOTIDE SEQUENCE</scope>
</reference>
<sequence length="53" mass="6006">MDESAFISRNSSRTSSGNCDTSTTNGFLVMCHVSIVSAKFIFQRLQMRFYVSF</sequence>
<evidence type="ECO:0000313" key="3">
    <source>
        <dbReference type="Proteomes" id="UP001152888"/>
    </source>
</evidence>
<gene>
    <name evidence="2" type="ORF">ACAOBT_LOCUS27335</name>
</gene>
<evidence type="ECO:0000256" key="1">
    <source>
        <dbReference type="SAM" id="MobiDB-lite"/>
    </source>
</evidence>
<name>A0A9P0M0X0_ACAOB</name>
<proteinExistence type="predicted"/>